<dbReference type="Pfam" id="PF07727">
    <property type="entry name" value="RVT_2"/>
    <property type="match status" value="1"/>
</dbReference>
<dbReference type="PANTHER" id="PTHR11439">
    <property type="entry name" value="GAG-POL-RELATED RETROTRANSPOSON"/>
    <property type="match status" value="1"/>
</dbReference>
<feature type="compositionally biased region" description="Polar residues" evidence="2">
    <location>
        <begin position="280"/>
        <end position="290"/>
    </location>
</feature>
<dbReference type="CDD" id="cd09272">
    <property type="entry name" value="RNase_HI_RT_Ty1"/>
    <property type="match status" value="1"/>
</dbReference>
<dbReference type="InterPro" id="IPR013103">
    <property type="entry name" value="RVT_2"/>
</dbReference>
<dbReference type="InterPro" id="IPR036875">
    <property type="entry name" value="Znf_CCHC_sf"/>
</dbReference>
<keyword evidence="1" id="KW-0863">Zinc-finger</keyword>
<dbReference type="SUPFAM" id="SSF57756">
    <property type="entry name" value="Retrovirus zinc finger-like domains"/>
    <property type="match status" value="1"/>
</dbReference>
<gene>
    <name evidence="4" type="ORF">Tco_0730049</name>
</gene>
<reference evidence="4" key="2">
    <citation type="submission" date="2022-01" db="EMBL/GenBank/DDBJ databases">
        <authorList>
            <person name="Yamashiro T."/>
            <person name="Shiraishi A."/>
            <person name="Satake H."/>
            <person name="Nakayama K."/>
        </authorList>
    </citation>
    <scope>NUCLEOTIDE SEQUENCE</scope>
</reference>
<dbReference type="Pfam" id="PF00098">
    <property type="entry name" value="zf-CCHC"/>
    <property type="match status" value="1"/>
</dbReference>
<evidence type="ECO:0000259" key="3">
    <source>
        <dbReference type="PROSITE" id="PS50158"/>
    </source>
</evidence>
<accession>A0ABQ4YU62</accession>
<proteinExistence type="predicted"/>
<evidence type="ECO:0000313" key="4">
    <source>
        <dbReference type="EMBL" id="GJS80168.1"/>
    </source>
</evidence>
<comment type="caution">
    <text evidence="4">The sequence shown here is derived from an EMBL/GenBank/DDBJ whole genome shotgun (WGS) entry which is preliminary data.</text>
</comment>
<dbReference type="PROSITE" id="PS50158">
    <property type="entry name" value="ZF_CCHC"/>
    <property type="match status" value="1"/>
</dbReference>
<evidence type="ECO:0000256" key="1">
    <source>
        <dbReference type="PROSITE-ProRule" id="PRU00047"/>
    </source>
</evidence>
<dbReference type="Pfam" id="PF14223">
    <property type="entry name" value="Retrotran_gag_2"/>
    <property type="match status" value="1"/>
</dbReference>
<dbReference type="Gene3D" id="4.10.60.10">
    <property type="entry name" value="Zinc finger, CCHC-type"/>
    <property type="match status" value="1"/>
</dbReference>
<feature type="region of interest" description="Disordered" evidence="2">
    <location>
        <begin position="1"/>
        <end position="21"/>
    </location>
</feature>
<feature type="domain" description="CCHC-type" evidence="3">
    <location>
        <begin position="384"/>
        <end position="400"/>
    </location>
</feature>
<dbReference type="SMART" id="SM00343">
    <property type="entry name" value="ZnF_C2HC"/>
    <property type="match status" value="1"/>
</dbReference>
<dbReference type="Proteomes" id="UP001151760">
    <property type="component" value="Unassembled WGS sequence"/>
</dbReference>
<feature type="region of interest" description="Disordered" evidence="2">
    <location>
        <begin position="256"/>
        <end position="290"/>
    </location>
</feature>
<evidence type="ECO:0000256" key="2">
    <source>
        <dbReference type="SAM" id="MobiDB-lite"/>
    </source>
</evidence>
<dbReference type="SUPFAM" id="SSF56672">
    <property type="entry name" value="DNA/RNA polymerases"/>
    <property type="match status" value="1"/>
</dbReference>
<organism evidence="4 5">
    <name type="scientific">Tanacetum coccineum</name>
    <dbReference type="NCBI Taxonomy" id="301880"/>
    <lineage>
        <taxon>Eukaryota</taxon>
        <taxon>Viridiplantae</taxon>
        <taxon>Streptophyta</taxon>
        <taxon>Embryophyta</taxon>
        <taxon>Tracheophyta</taxon>
        <taxon>Spermatophyta</taxon>
        <taxon>Magnoliopsida</taxon>
        <taxon>eudicotyledons</taxon>
        <taxon>Gunneridae</taxon>
        <taxon>Pentapetalae</taxon>
        <taxon>asterids</taxon>
        <taxon>campanulids</taxon>
        <taxon>Asterales</taxon>
        <taxon>Asteraceae</taxon>
        <taxon>Asteroideae</taxon>
        <taxon>Anthemideae</taxon>
        <taxon>Anthemidinae</taxon>
        <taxon>Tanacetum</taxon>
    </lineage>
</organism>
<keyword evidence="1" id="KW-0479">Metal-binding</keyword>
<evidence type="ECO:0000313" key="5">
    <source>
        <dbReference type="Proteomes" id="UP001151760"/>
    </source>
</evidence>
<reference evidence="4" key="1">
    <citation type="journal article" date="2022" name="Int. J. Mol. Sci.">
        <title>Draft Genome of Tanacetum Coccineum: Genomic Comparison of Closely Related Tanacetum-Family Plants.</title>
        <authorList>
            <person name="Yamashiro T."/>
            <person name="Shiraishi A."/>
            <person name="Nakayama K."/>
            <person name="Satake H."/>
        </authorList>
    </citation>
    <scope>NUCLEOTIDE SEQUENCE</scope>
</reference>
<keyword evidence="5" id="KW-1185">Reference proteome</keyword>
<dbReference type="EMBL" id="BQNB010010651">
    <property type="protein sequence ID" value="GJS80168.1"/>
    <property type="molecule type" value="Genomic_DNA"/>
</dbReference>
<dbReference type="PANTHER" id="PTHR11439:SF483">
    <property type="entry name" value="PEPTIDE SYNTHASE GLIP-LIKE, PUTATIVE (AFU_ORTHOLOGUE AFUA_3G12920)-RELATED"/>
    <property type="match status" value="1"/>
</dbReference>
<feature type="compositionally biased region" description="Polar residues" evidence="2">
    <location>
        <begin position="256"/>
        <end position="273"/>
    </location>
</feature>
<name>A0ABQ4YU62_9ASTR</name>
<dbReference type="InterPro" id="IPR043502">
    <property type="entry name" value="DNA/RNA_pol_sf"/>
</dbReference>
<protein>
    <submittedName>
        <fullName evidence="4">Retrovirus-related pol polyprotein from transposon TNT 1-94</fullName>
    </submittedName>
</protein>
<sequence length="1541" mass="176283">MSSMSEDIQCAGSDTRPPMLDRTDFESWQQRIRLYCLGKDNGENIMKSINEGPFHMGTVSDVIAGGTEGAVQQGPVRARVLNDLSAEEKERYKADIRATNILLQGIPKDIYSLINHYTDAKDIWENVKMILEGSELTKDDRESQLYDEFEHFRQNKGETIQGYYVRFTKLINDMRNIKMTMPRMQLNSKFVNNMLPEWSRFITEVKLNRGLKESNFDQLYAYLKQHEVHANENRTMMERFLQPTNDPLALVSNASVQQYPTQSSKSPQPSNEPSPADNFQLDSGSSSTENLIESLSNSLALLTQSYKSHLPQTNNQLRTSSNARNKATVQDGRVVVQDVRGRYNANNQGKPFQRNNARGNVVAGNVGGQNRGGIINPGPAKPIKCYNCNGLGHIARECPRPKRLQDSDYFKDKMLLMQAQENGAVLDEEQSLFLAGEQIINFDEDVDNSPENDLALNMDHIFEADECDAFDSDVDEGPTTQTMFMTNLTSEDRIYDEAGTSYDSNTPSEYVEDNEDHVVQRNVSSVRNDALMSILDEMHEQGVQSRLANKPDKIIKDSVASELARYKELVGEYEKRAKFELTDRERKIDEQMRIIISDQNRKETSLKSELHSAQILLSSTVGHYKSKTEEVIILKKDFKQKEDKFLEEFLDIKRLKDKIEDRLYKQDQSVQTVHMLCKPKSFYDERTRYANRLQKSLCLTSRRCKASSVLHSIMVHVLVTNQSLPPLICHTLTQRKREEIADNLGKGMLLKNAKPLVELEKVKQHYKELYDSIKITRAHTSEKTSTMLTEIESLKAQLRSKESCFTSDYVKPKVLAPGMYAIDVKPIPQTPLRTIGVNASTEASGSKPRSNTKKNRILPAKKENKKEVEVHLRTNKSVWTKVNRIDSSISSKRVVINSNSESVKMRPQLLKRILNKGKHIWQPKGKLTDNRLYKTKRVWKATGKLFTDIGYQWRPTGKKLALGKLDCGYQWRPTGKKFALGEMCHLTKSYRSCFGIWTQAIQNILRWNRSKLMNFLENFISGEGETTILKRDTHDYTFAISLPKSMRTIYLSSEDNTVRVTHSKTVITNIRAATLLSARRAEYILSRGELKNVLEYCLGGISFAKFRGQVIMERACLGVWIVREIYNTRVLSIILLILYGGLDDREQNVHPHSSSLRMSASERISAGCCIVEERQGDVLKNKLVWLQRDITGRKELILKIVCSIARIEAIRIFIAQCPQPKNMITYQMVVKTAFRWHQGVLRHPLKVPDANNSSRCRGFQHHNACNIFSKEMSSKFQMSMMGQMSFFLGLQVSQSPGGIFINQAKYALETLKKYGMDLSDPVDTPMVDRLKLDEDLMGIPVDQTRFRGMVGSLMYLTASRPDLVFAVCMCARYQAKPTKKHFEAIKRVFRYLKGTINMGLWYPKDNAMSLTAYADADHAGCQDSRRSTSGSAQFLGDRLLKDYGFDFNKIPLYCDNKSAIALCCNNVQHSRSKHIDIRHHFIREQVENRVVELYFVETNYQLADILTKALPRERFEFLLPRLGMKSLTPETLRRLQEGEDE</sequence>
<dbReference type="InterPro" id="IPR001878">
    <property type="entry name" value="Znf_CCHC"/>
</dbReference>
<keyword evidence="1" id="KW-0862">Zinc</keyword>